<keyword evidence="2" id="KW-1185">Reference proteome</keyword>
<sequence length="142" mass="16120">MILLGQYPSSLHYAESEYSLPKPADRFSRQQDAFFGKRVVDPYVQPLKPRHTKAGSLISGTSFQARLRPTCVWQRCSPRGVFWHETENAKRPCMSPFCIILGNCRPRSVITSEKLVVSALRSSFHLFQNDHAGDDKLQNNAP</sequence>
<organism evidence="1 2">
    <name type="scientific">Caerostris extrusa</name>
    <name type="common">Bark spider</name>
    <name type="synonym">Caerostris bankana</name>
    <dbReference type="NCBI Taxonomy" id="172846"/>
    <lineage>
        <taxon>Eukaryota</taxon>
        <taxon>Metazoa</taxon>
        <taxon>Ecdysozoa</taxon>
        <taxon>Arthropoda</taxon>
        <taxon>Chelicerata</taxon>
        <taxon>Arachnida</taxon>
        <taxon>Araneae</taxon>
        <taxon>Araneomorphae</taxon>
        <taxon>Entelegynae</taxon>
        <taxon>Araneoidea</taxon>
        <taxon>Araneidae</taxon>
        <taxon>Caerostris</taxon>
    </lineage>
</organism>
<dbReference type="EMBL" id="BPLR01015868">
    <property type="protein sequence ID" value="GIY79296.1"/>
    <property type="molecule type" value="Genomic_DNA"/>
</dbReference>
<comment type="caution">
    <text evidence="1">The sequence shown here is derived from an EMBL/GenBank/DDBJ whole genome shotgun (WGS) entry which is preliminary data.</text>
</comment>
<accession>A0AAV4W910</accession>
<gene>
    <name evidence="1" type="ORF">CEXT_458481</name>
</gene>
<evidence type="ECO:0000313" key="1">
    <source>
        <dbReference type="EMBL" id="GIY79296.1"/>
    </source>
</evidence>
<dbReference type="AlphaFoldDB" id="A0AAV4W910"/>
<reference evidence="1 2" key="1">
    <citation type="submission" date="2021-06" db="EMBL/GenBank/DDBJ databases">
        <title>Caerostris extrusa draft genome.</title>
        <authorList>
            <person name="Kono N."/>
            <person name="Arakawa K."/>
        </authorList>
    </citation>
    <scope>NUCLEOTIDE SEQUENCE [LARGE SCALE GENOMIC DNA]</scope>
</reference>
<name>A0AAV4W910_CAEEX</name>
<evidence type="ECO:0000313" key="2">
    <source>
        <dbReference type="Proteomes" id="UP001054945"/>
    </source>
</evidence>
<proteinExistence type="predicted"/>
<protein>
    <submittedName>
        <fullName evidence="1">Uncharacterized protein</fullName>
    </submittedName>
</protein>
<dbReference type="Proteomes" id="UP001054945">
    <property type="component" value="Unassembled WGS sequence"/>
</dbReference>